<gene>
    <name evidence="2" type="ORF">P9H32_08215</name>
</gene>
<dbReference type="InterPro" id="IPR004843">
    <property type="entry name" value="Calcineurin-like_PHP"/>
</dbReference>
<protein>
    <submittedName>
        <fullName evidence="2">Metallophosphoesterase</fullName>
    </submittedName>
</protein>
<comment type="caution">
    <text evidence="2">The sequence shown here is derived from an EMBL/GenBank/DDBJ whole genome shotgun (WGS) entry which is preliminary data.</text>
</comment>
<sequence length="246" mass="27540">MTIGTPVRVGLITDIHYDGSAVALNRLYNHVNQLNAGGAEALVLMGDLVNGACETNAKRLLREVSALCDSFNGKTYFMPGNHDLDHLSKAEFYNALGRVGDPARFHFETGGYTFICVDCNFTPEGGDYNLGNFKWEEACMPPEEIEWLRARISASLNPVILISHQRIDKETRFAVRNYDQVRKTITLSEKVKAVFQGHNHEDDLLNFDGTSYYTLSAHVDDAGPAMLDLRPQSVRLIRDFQPLETV</sequence>
<keyword evidence="3" id="KW-1185">Reference proteome</keyword>
<feature type="domain" description="Calcineurin-like phosphoesterase" evidence="1">
    <location>
        <begin position="8"/>
        <end position="201"/>
    </location>
</feature>
<dbReference type="Pfam" id="PF00149">
    <property type="entry name" value="Metallophos"/>
    <property type="match status" value="1"/>
</dbReference>
<reference evidence="2 3" key="1">
    <citation type="journal article" date="2024" name="Appl. Environ. Microbiol.">
        <title>Pontiella agarivorans sp. nov., a novel marine anaerobic bacterium capable of degrading macroalgal polysaccharides and fixing nitrogen.</title>
        <authorList>
            <person name="Liu N."/>
            <person name="Kivenson V."/>
            <person name="Peng X."/>
            <person name="Cui Z."/>
            <person name="Lankiewicz T.S."/>
            <person name="Gosselin K.M."/>
            <person name="English C.J."/>
            <person name="Blair E.M."/>
            <person name="O'Malley M.A."/>
            <person name="Valentine D.L."/>
        </authorList>
    </citation>
    <scope>NUCLEOTIDE SEQUENCE [LARGE SCALE GENOMIC DNA]</scope>
    <source>
        <strain evidence="2 3">NLcol2</strain>
    </source>
</reference>
<dbReference type="Proteomes" id="UP001290861">
    <property type="component" value="Unassembled WGS sequence"/>
</dbReference>
<evidence type="ECO:0000313" key="3">
    <source>
        <dbReference type="Proteomes" id="UP001290861"/>
    </source>
</evidence>
<dbReference type="Gene3D" id="3.60.21.10">
    <property type="match status" value="2"/>
</dbReference>
<dbReference type="SUPFAM" id="SSF56300">
    <property type="entry name" value="Metallo-dependent phosphatases"/>
    <property type="match status" value="1"/>
</dbReference>
<evidence type="ECO:0000259" key="1">
    <source>
        <dbReference type="Pfam" id="PF00149"/>
    </source>
</evidence>
<dbReference type="InterPro" id="IPR029052">
    <property type="entry name" value="Metallo-depent_PP-like"/>
</dbReference>
<dbReference type="EMBL" id="JARVCO010000010">
    <property type="protein sequence ID" value="MDZ8118611.1"/>
    <property type="molecule type" value="Genomic_DNA"/>
</dbReference>
<proteinExistence type="predicted"/>
<dbReference type="PANTHER" id="PTHR16509:SF1">
    <property type="entry name" value="MANGANESE-DEPENDENT ADP-RIBOSE_CDP-ALCOHOL DIPHOSPHATASE"/>
    <property type="match status" value="1"/>
</dbReference>
<dbReference type="PANTHER" id="PTHR16509">
    <property type="match status" value="1"/>
</dbReference>
<dbReference type="RefSeq" id="WP_322608409.1">
    <property type="nucleotide sequence ID" value="NZ_JARVCO010000010.1"/>
</dbReference>
<organism evidence="2 3">
    <name type="scientific">Pontiella agarivorans</name>
    <dbReference type="NCBI Taxonomy" id="3038953"/>
    <lineage>
        <taxon>Bacteria</taxon>
        <taxon>Pseudomonadati</taxon>
        <taxon>Kiritimatiellota</taxon>
        <taxon>Kiritimatiellia</taxon>
        <taxon>Kiritimatiellales</taxon>
        <taxon>Pontiellaceae</taxon>
        <taxon>Pontiella</taxon>
    </lineage>
</organism>
<evidence type="ECO:0000313" key="2">
    <source>
        <dbReference type="EMBL" id="MDZ8118611.1"/>
    </source>
</evidence>
<accession>A0ABU5MWJ8</accession>
<name>A0ABU5MWJ8_9BACT</name>